<dbReference type="AlphaFoldDB" id="A0A9P5INA5"/>
<dbReference type="InterPro" id="IPR012337">
    <property type="entry name" value="RNaseH-like_sf"/>
</dbReference>
<evidence type="ECO:0000313" key="3">
    <source>
        <dbReference type="EMBL" id="KAF7948157.1"/>
    </source>
</evidence>
<gene>
    <name evidence="3" type="ORF">EAE97_003568</name>
</gene>
<feature type="compositionally biased region" description="Basic and acidic residues" evidence="1">
    <location>
        <begin position="205"/>
        <end position="217"/>
    </location>
</feature>
<dbReference type="RefSeq" id="XP_038734689.1">
    <property type="nucleotide sequence ID" value="XM_038874080.1"/>
</dbReference>
<dbReference type="EMBL" id="RCSW01000006">
    <property type="protein sequence ID" value="KAF7948157.1"/>
    <property type="molecule type" value="Genomic_DNA"/>
</dbReference>
<sequence>MRDIKTEIIDTEKQISDLVDWLIFRYASRVLVESTMYIDLEGVDLCREGSLSILTLLINIGSPSMRNENIPKVFFDIRNDADALYAHFGVALQGVEDIQLMESATRVTTSSRKYLNGLAKCIEQSGLDSHDPTSWNLAKEKGARLFKPEFGGSYKIFEQRPICDDIISYCVGDVQYLPNLRSKFRSGTVRWQVLVRIETKRRVETSHKPEYQPHGPDRTLAPWSEDQNKTLDDEWNYVPPPPISLDRNFHWSYNYDCENERNYSDNSD</sequence>
<evidence type="ECO:0000259" key="2">
    <source>
        <dbReference type="Pfam" id="PF01612"/>
    </source>
</evidence>
<dbReference type="InterPro" id="IPR002562">
    <property type="entry name" value="3'-5'_exonuclease_dom"/>
</dbReference>
<dbReference type="GO" id="GO:0003676">
    <property type="term" value="F:nucleic acid binding"/>
    <property type="evidence" value="ECO:0007669"/>
    <property type="project" value="InterPro"/>
</dbReference>
<organism evidence="3 4">
    <name type="scientific">Botrytis byssoidea</name>
    <dbReference type="NCBI Taxonomy" id="139641"/>
    <lineage>
        <taxon>Eukaryota</taxon>
        <taxon>Fungi</taxon>
        <taxon>Dikarya</taxon>
        <taxon>Ascomycota</taxon>
        <taxon>Pezizomycotina</taxon>
        <taxon>Leotiomycetes</taxon>
        <taxon>Helotiales</taxon>
        <taxon>Sclerotiniaceae</taxon>
        <taxon>Botrytis</taxon>
    </lineage>
</organism>
<dbReference type="Gene3D" id="3.30.420.10">
    <property type="entry name" value="Ribonuclease H-like superfamily/Ribonuclease H"/>
    <property type="match status" value="1"/>
</dbReference>
<proteinExistence type="predicted"/>
<dbReference type="GO" id="GO:0008408">
    <property type="term" value="F:3'-5' exonuclease activity"/>
    <property type="evidence" value="ECO:0007669"/>
    <property type="project" value="InterPro"/>
</dbReference>
<name>A0A9P5INA5_9HELO</name>
<accession>A0A9P5INA5</accession>
<dbReference type="GeneID" id="62147157"/>
<keyword evidence="4" id="KW-1185">Reference proteome</keyword>
<dbReference type="SUPFAM" id="SSF53098">
    <property type="entry name" value="Ribonuclease H-like"/>
    <property type="match status" value="1"/>
</dbReference>
<evidence type="ECO:0000313" key="4">
    <source>
        <dbReference type="Proteomes" id="UP000710849"/>
    </source>
</evidence>
<dbReference type="InterPro" id="IPR036397">
    <property type="entry name" value="RNaseH_sf"/>
</dbReference>
<dbReference type="PANTHER" id="PTHR43040:SF1">
    <property type="entry name" value="RIBONUCLEASE D"/>
    <property type="match status" value="1"/>
</dbReference>
<reference evidence="3 4" key="1">
    <citation type="journal article" date="2020" name="Genome Biol. Evol.">
        <title>Comparative genomics of Sclerotiniaceae.</title>
        <authorList>
            <person name="Valero Jimenez C.A."/>
            <person name="Steentjes M."/>
            <person name="Scholten O.E."/>
            <person name="Van Kan J.A.L."/>
        </authorList>
    </citation>
    <scope>NUCLEOTIDE SEQUENCE [LARGE SCALE GENOMIC DNA]</scope>
    <source>
        <strain evidence="3 4">MUCL 94</strain>
    </source>
</reference>
<feature type="region of interest" description="Disordered" evidence="1">
    <location>
        <begin position="205"/>
        <end position="224"/>
    </location>
</feature>
<dbReference type="PANTHER" id="PTHR43040">
    <property type="entry name" value="RIBONUCLEASE D"/>
    <property type="match status" value="1"/>
</dbReference>
<comment type="caution">
    <text evidence="3">The sequence shown here is derived from an EMBL/GenBank/DDBJ whole genome shotgun (WGS) entry which is preliminary data.</text>
</comment>
<dbReference type="Pfam" id="PF01612">
    <property type="entry name" value="DNA_pol_A_exo1"/>
    <property type="match status" value="1"/>
</dbReference>
<dbReference type="GO" id="GO:0006139">
    <property type="term" value="P:nucleobase-containing compound metabolic process"/>
    <property type="evidence" value="ECO:0007669"/>
    <property type="project" value="InterPro"/>
</dbReference>
<evidence type="ECO:0000256" key="1">
    <source>
        <dbReference type="SAM" id="MobiDB-lite"/>
    </source>
</evidence>
<feature type="domain" description="3'-5' exonuclease" evidence="2">
    <location>
        <begin position="62"/>
        <end position="185"/>
    </location>
</feature>
<protein>
    <recommendedName>
        <fullName evidence="2">3'-5' exonuclease domain-containing protein</fullName>
    </recommendedName>
</protein>
<dbReference type="Proteomes" id="UP000710849">
    <property type="component" value="Unassembled WGS sequence"/>
</dbReference>